<proteinExistence type="predicted"/>
<reference evidence="1 2" key="1">
    <citation type="journal article" date="2015" name="Stand. Genomic Sci.">
        <title>Genomic Encyclopedia of Bacterial and Archaeal Type Strains, Phase III: the genomes of soil and plant-associated and newly described type strains.</title>
        <authorList>
            <person name="Whitman W.B."/>
            <person name="Woyke T."/>
            <person name="Klenk H.P."/>
            <person name="Zhou Y."/>
            <person name="Lilburn T.G."/>
            <person name="Beck B.J."/>
            <person name="De Vos P."/>
            <person name="Vandamme P."/>
            <person name="Eisen J.A."/>
            <person name="Garrity G."/>
            <person name="Hugenholtz P."/>
            <person name="Kyrpides N.C."/>
        </authorList>
    </citation>
    <scope>NUCLEOTIDE SEQUENCE [LARGE SCALE GENOMIC DNA]</scope>
    <source>
        <strain evidence="1 2">VKM Ac-2538</strain>
    </source>
</reference>
<evidence type="ECO:0008006" key="3">
    <source>
        <dbReference type="Google" id="ProtNLM"/>
    </source>
</evidence>
<dbReference type="RefSeq" id="WP_158293095.1">
    <property type="nucleotide sequence ID" value="NZ_SLWM01000039.1"/>
</dbReference>
<gene>
    <name evidence="1" type="ORF">EV644_1397</name>
</gene>
<sequence>MLRPGGRLGISDVVAEDHLTPAARAARGSHVGCVAGCLAITEYRDHLTTAGFTDIELTPTHQVTDGVHSAIVRASRPAR</sequence>
<protein>
    <recommendedName>
        <fullName evidence="3">O-methyltransferase</fullName>
    </recommendedName>
</protein>
<evidence type="ECO:0000313" key="1">
    <source>
        <dbReference type="EMBL" id="TCO09540.1"/>
    </source>
</evidence>
<keyword evidence="2" id="KW-1185">Reference proteome</keyword>
<name>A0ABY2B8V9_9ACTN</name>
<evidence type="ECO:0000313" key="2">
    <source>
        <dbReference type="Proteomes" id="UP000295818"/>
    </source>
</evidence>
<dbReference type="SUPFAM" id="SSF53335">
    <property type="entry name" value="S-adenosyl-L-methionine-dependent methyltransferases"/>
    <property type="match status" value="1"/>
</dbReference>
<dbReference type="Gene3D" id="3.40.50.150">
    <property type="entry name" value="Vaccinia Virus protein VP39"/>
    <property type="match status" value="1"/>
</dbReference>
<organism evidence="1 2">
    <name type="scientific">Kribbella orskensis</name>
    <dbReference type="NCBI Taxonomy" id="2512216"/>
    <lineage>
        <taxon>Bacteria</taxon>
        <taxon>Bacillati</taxon>
        <taxon>Actinomycetota</taxon>
        <taxon>Actinomycetes</taxon>
        <taxon>Propionibacteriales</taxon>
        <taxon>Kribbellaceae</taxon>
        <taxon>Kribbella</taxon>
    </lineage>
</organism>
<dbReference type="InterPro" id="IPR029063">
    <property type="entry name" value="SAM-dependent_MTases_sf"/>
</dbReference>
<dbReference type="Proteomes" id="UP000295818">
    <property type="component" value="Unassembled WGS sequence"/>
</dbReference>
<accession>A0ABY2B8V9</accession>
<comment type="caution">
    <text evidence="1">The sequence shown here is derived from an EMBL/GenBank/DDBJ whole genome shotgun (WGS) entry which is preliminary data.</text>
</comment>
<dbReference type="EMBL" id="SLWM01000039">
    <property type="protein sequence ID" value="TCO09540.1"/>
    <property type="molecule type" value="Genomic_DNA"/>
</dbReference>